<reference evidence="2 3" key="1">
    <citation type="journal article" date="2015" name="Genome Biol. Evol.">
        <title>Comparative Genomics of a Bacterivorous Green Alga Reveals Evolutionary Causalities and Consequences of Phago-Mixotrophic Mode of Nutrition.</title>
        <authorList>
            <person name="Burns J.A."/>
            <person name="Paasch A."/>
            <person name="Narechania A."/>
            <person name="Kim E."/>
        </authorList>
    </citation>
    <scope>NUCLEOTIDE SEQUENCE [LARGE SCALE GENOMIC DNA]</scope>
    <source>
        <strain evidence="2 3">PLY_AMNH</strain>
    </source>
</reference>
<keyword evidence="3" id="KW-1185">Reference proteome</keyword>
<protein>
    <submittedName>
        <fullName evidence="2">Uncharacterized protein</fullName>
    </submittedName>
</protein>
<accession>A0AAE0KYN9</accession>
<dbReference type="EMBL" id="LGRX02014009">
    <property type="protein sequence ID" value="KAK3265310.1"/>
    <property type="molecule type" value="Genomic_DNA"/>
</dbReference>
<feature type="compositionally biased region" description="Pro residues" evidence="1">
    <location>
        <begin position="192"/>
        <end position="209"/>
    </location>
</feature>
<name>A0AAE0KYN9_9CHLO</name>
<dbReference type="Proteomes" id="UP001190700">
    <property type="component" value="Unassembled WGS sequence"/>
</dbReference>
<organism evidence="2 3">
    <name type="scientific">Cymbomonas tetramitiformis</name>
    <dbReference type="NCBI Taxonomy" id="36881"/>
    <lineage>
        <taxon>Eukaryota</taxon>
        <taxon>Viridiplantae</taxon>
        <taxon>Chlorophyta</taxon>
        <taxon>Pyramimonadophyceae</taxon>
        <taxon>Pyramimonadales</taxon>
        <taxon>Pyramimonadaceae</taxon>
        <taxon>Cymbomonas</taxon>
    </lineage>
</organism>
<sequence>MVRQRSLPKRPNLSIDVPSSADAVPVEGAACVEAMFHHFHKAQAAVSATARRYTGRAASPRPPTAEPLSPIRKSSNRPYNLVSHRSASAAPRAEGPHPVPGPDRARKPLRKGVAAFQATSKIYQSVPFKVRSPTKVVKPSSFPRQHMLSRSVDAAKHPPPPGQRHIKDRPRAASAGRRSAAAKNPLGANRHLPPPSHPAPPPSSAPVPTPVLCAGSEGRSLAQAPADGDPLNPIGRAETFRLEGMASHWFLPAKSRAEDTICAHHGVTERRHCQAYFRVCCEPPASAGPVGPLGYH</sequence>
<feature type="compositionally biased region" description="Low complexity" evidence="1">
    <location>
        <begin position="172"/>
        <end position="182"/>
    </location>
</feature>
<feature type="region of interest" description="Disordered" evidence="1">
    <location>
        <begin position="52"/>
        <end position="107"/>
    </location>
</feature>
<evidence type="ECO:0000256" key="1">
    <source>
        <dbReference type="SAM" id="MobiDB-lite"/>
    </source>
</evidence>
<gene>
    <name evidence="2" type="ORF">CYMTET_25996</name>
</gene>
<dbReference type="AlphaFoldDB" id="A0AAE0KYN9"/>
<feature type="compositionally biased region" description="Polar residues" evidence="1">
    <location>
        <begin position="72"/>
        <end position="86"/>
    </location>
</feature>
<feature type="region of interest" description="Disordered" evidence="1">
    <location>
        <begin position="132"/>
        <end position="235"/>
    </location>
</feature>
<evidence type="ECO:0000313" key="2">
    <source>
        <dbReference type="EMBL" id="KAK3265310.1"/>
    </source>
</evidence>
<evidence type="ECO:0000313" key="3">
    <source>
        <dbReference type="Proteomes" id="UP001190700"/>
    </source>
</evidence>
<proteinExistence type="predicted"/>
<comment type="caution">
    <text evidence="2">The sequence shown here is derived from an EMBL/GenBank/DDBJ whole genome shotgun (WGS) entry which is preliminary data.</text>
</comment>